<organism evidence="1 2">
    <name type="scientific">Vespula squamosa</name>
    <name type="common">Southern yellow jacket</name>
    <name type="synonym">Wasp</name>
    <dbReference type="NCBI Taxonomy" id="30214"/>
    <lineage>
        <taxon>Eukaryota</taxon>
        <taxon>Metazoa</taxon>
        <taxon>Ecdysozoa</taxon>
        <taxon>Arthropoda</taxon>
        <taxon>Hexapoda</taxon>
        <taxon>Insecta</taxon>
        <taxon>Pterygota</taxon>
        <taxon>Neoptera</taxon>
        <taxon>Endopterygota</taxon>
        <taxon>Hymenoptera</taxon>
        <taxon>Apocrita</taxon>
        <taxon>Aculeata</taxon>
        <taxon>Vespoidea</taxon>
        <taxon>Vespidae</taxon>
        <taxon>Vespinae</taxon>
        <taxon>Vespula</taxon>
    </lineage>
</organism>
<dbReference type="EMBL" id="JAUDFV010000110">
    <property type="protein sequence ID" value="KAL2731041.1"/>
    <property type="molecule type" value="Genomic_DNA"/>
</dbReference>
<proteinExistence type="predicted"/>
<protein>
    <submittedName>
        <fullName evidence="1">Uncharacterized protein</fullName>
    </submittedName>
</protein>
<dbReference type="AlphaFoldDB" id="A0ABD2BE59"/>
<gene>
    <name evidence="1" type="ORF">V1478_005454</name>
</gene>
<name>A0ABD2BE59_VESSQ</name>
<comment type="caution">
    <text evidence="1">The sequence shown here is derived from an EMBL/GenBank/DDBJ whole genome shotgun (WGS) entry which is preliminary data.</text>
</comment>
<dbReference type="Proteomes" id="UP001607302">
    <property type="component" value="Unassembled WGS sequence"/>
</dbReference>
<evidence type="ECO:0000313" key="1">
    <source>
        <dbReference type="EMBL" id="KAL2731041.1"/>
    </source>
</evidence>
<sequence length="81" mass="8986">MRMLAESGARQNYNLGDVIPAGRNGLHIPRLPVDGGSGADRHYRVPRKAPTLRETLAPWAETETARFGRLRFSICDAHSET</sequence>
<feature type="non-terminal residue" evidence="1">
    <location>
        <position position="81"/>
    </location>
</feature>
<accession>A0ABD2BE59</accession>
<reference evidence="1 2" key="1">
    <citation type="journal article" date="2024" name="Ann. Entomol. Soc. Am.">
        <title>Genomic analyses of the southern and eastern yellowjacket wasps (Hymenoptera: Vespidae) reveal evolutionary signatures of social life.</title>
        <authorList>
            <person name="Catto M.A."/>
            <person name="Caine P.B."/>
            <person name="Orr S.E."/>
            <person name="Hunt B.G."/>
            <person name="Goodisman M.A.D."/>
        </authorList>
    </citation>
    <scope>NUCLEOTIDE SEQUENCE [LARGE SCALE GENOMIC DNA]</scope>
    <source>
        <strain evidence="1">233</strain>
        <tissue evidence="1">Head and thorax</tissue>
    </source>
</reference>
<evidence type="ECO:0000313" key="2">
    <source>
        <dbReference type="Proteomes" id="UP001607302"/>
    </source>
</evidence>
<keyword evidence="2" id="KW-1185">Reference proteome</keyword>